<feature type="compositionally biased region" description="Basic residues" evidence="1">
    <location>
        <begin position="189"/>
        <end position="202"/>
    </location>
</feature>
<feature type="compositionally biased region" description="Basic and acidic residues" evidence="1">
    <location>
        <begin position="229"/>
        <end position="239"/>
    </location>
</feature>
<feature type="compositionally biased region" description="Low complexity" evidence="1">
    <location>
        <begin position="143"/>
        <end position="160"/>
    </location>
</feature>
<accession>A0A9P6PT18</accession>
<evidence type="ECO:0000313" key="4">
    <source>
        <dbReference type="Proteomes" id="UP000726737"/>
    </source>
</evidence>
<feature type="region of interest" description="Disordered" evidence="1">
    <location>
        <begin position="1"/>
        <end position="58"/>
    </location>
</feature>
<dbReference type="CDD" id="cd00167">
    <property type="entry name" value="SANT"/>
    <property type="match status" value="1"/>
</dbReference>
<keyword evidence="4" id="KW-1185">Reference proteome</keyword>
<feature type="compositionally biased region" description="Low complexity" evidence="1">
    <location>
        <begin position="73"/>
        <end position="82"/>
    </location>
</feature>
<feature type="region of interest" description="Disordered" evidence="1">
    <location>
        <begin position="256"/>
        <end position="325"/>
    </location>
</feature>
<feature type="compositionally biased region" description="Low complexity" evidence="1">
    <location>
        <begin position="49"/>
        <end position="58"/>
    </location>
</feature>
<dbReference type="InterPro" id="IPR001005">
    <property type="entry name" value="SANT/Myb"/>
</dbReference>
<gene>
    <name evidence="3" type="primary">BDP1</name>
    <name evidence="3" type="ORF">BG011_007011</name>
</gene>
<dbReference type="GO" id="GO:0001156">
    <property type="term" value="F:TFIIIC-class transcription factor complex binding"/>
    <property type="evidence" value="ECO:0007669"/>
    <property type="project" value="TreeGrafter"/>
</dbReference>
<dbReference type="InterPro" id="IPR009057">
    <property type="entry name" value="Homeodomain-like_sf"/>
</dbReference>
<feature type="compositionally biased region" description="Basic and acidic residues" evidence="1">
    <location>
        <begin position="294"/>
        <end position="312"/>
    </location>
</feature>
<dbReference type="PANTHER" id="PTHR22929">
    <property type="entry name" value="RNA POLYMERASE III TRANSCRIPTION INITIATION FACTOR B"/>
    <property type="match status" value="1"/>
</dbReference>
<dbReference type="AlphaFoldDB" id="A0A9P6PT18"/>
<dbReference type="Pfam" id="PF15963">
    <property type="entry name" value="Myb_DNA-bind_7"/>
    <property type="match status" value="1"/>
</dbReference>
<name>A0A9P6PT18_9FUNG</name>
<evidence type="ECO:0000259" key="2">
    <source>
        <dbReference type="SMART" id="SM00717"/>
    </source>
</evidence>
<sequence length="518" mass="57910">MSGISTRIDKGQTRFAPKLKARPNRGKTTVSENGTPAPTQSVNGSDTGSVSIQESEVEVSITNNATTITAITTASDTSIETEQPTRRLSTVTPMSPPATQIRAIATPKSPTFMPSKVQKEKQSQGTAISFPSERTQTAPTPVAKTGGTTATSKKPTKGASIITVPTARSHTERDDDEESEDATESPAPSRKRSKAKATRTRNRANTEAEEEEEIGEDGLPDYSNTYMRDFTKDMGSGRRSKVYYEIEKMLEEKKLQKKLRRQQTRDYDQESRETSVTPAPEEVDELEEDDEDDERQRRMKKDEAERQAKREASTPIQAPASRRFAPQVRVIDGRIELDMDSLTVDHAVVDAPADQGPMEYVEESSATKFTNSASYSKKNKSEKWSDIETDMFYEALSQWGTDFGIIEKMFKTKSRIAVRNKFKREDRFNPSRVQEALTNRTPIDLEQYSQMTAKEYPEVTEADLIKAMSIEDGADQALLDGDPKLDGVDEEGEKIEEVVQEQVQEDEEEILGTIDDQL</sequence>
<feature type="domain" description="Myb-like" evidence="2">
    <location>
        <begin position="380"/>
        <end position="428"/>
    </location>
</feature>
<dbReference type="SUPFAM" id="SSF46689">
    <property type="entry name" value="Homeodomain-like"/>
    <property type="match status" value="1"/>
</dbReference>
<dbReference type="SMART" id="SM00717">
    <property type="entry name" value="SANT"/>
    <property type="match status" value="1"/>
</dbReference>
<dbReference type="OrthoDB" id="272624at2759"/>
<feature type="compositionally biased region" description="Acidic residues" evidence="1">
    <location>
        <begin position="281"/>
        <end position="293"/>
    </location>
</feature>
<dbReference type="PANTHER" id="PTHR22929:SF0">
    <property type="entry name" value="TRANSCRIPTION FACTOR TFIIIB COMPONENT B'' HOMOLOG"/>
    <property type="match status" value="1"/>
</dbReference>
<proteinExistence type="predicted"/>
<organism evidence="3 4">
    <name type="scientific">Mortierella polycephala</name>
    <dbReference type="NCBI Taxonomy" id="41804"/>
    <lineage>
        <taxon>Eukaryota</taxon>
        <taxon>Fungi</taxon>
        <taxon>Fungi incertae sedis</taxon>
        <taxon>Mucoromycota</taxon>
        <taxon>Mortierellomycotina</taxon>
        <taxon>Mortierellomycetes</taxon>
        <taxon>Mortierellales</taxon>
        <taxon>Mortierellaceae</taxon>
        <taxon>Mortierella</taxon>
    </lineage>
</organism>
<dbReference type="GO" id="GO:0000126">
    <property type="term" value="C:transcription factor TFIIIB complex"/>
    <property type="evidence" value="ECO:0007669"/>
    <property type="project" value="TreeGrafter"/>
</dbReference>
<protein>
    <submittedName>
        <fullName evidence="3">Transcription factor TFIIIB component B</fullName>
    </submittedName>
</protein>
<feature type="region of interest" description="Disordered" evidence="1">
    <location>
        <begin position="73"/>
        <end position="239"/>
    </location>
</feature>
<feature type="compositionally biased region" description="Acidic residues" evidence="1">
    <location>
        <begin position="207"/>
        <end position="219"/>
    </location>
</feature>
<feature type="compositionally biased region" description="Basic and acidic residues" evidence="1">
    <location>
        <begin position="263"/>
        <end position="273"/>
    </location>
</feature>
<reference evidence="3" key="1">
    <citation type="journal article" date="2020" name="Fungal Divers.">
        <title>Resolving the Mortierellaceae phylogeny through synthesis of multi-gene phylogenetics and phylogenomics.</title>
        <authorList>
            <person name="Vandepol N."/>
            <person name="Liber J."/>
            <person name="Desiro A."/>
            <person name="Na H."/>
            <person name="Kennedy M."/>
            <person name="Barry K."/>
            <person name="Grigoriev I.V."/>
            <person name="Miller A.N."/>
            <person name="O'Donnell K."/>
            <person name="Stajich J.E."/>
            <person name="Bonito G."/>
        </authorList>
    </citation>
    <scope>NUCLEOTIDE SEQUENCE</scope>
    <source>
        <strain evidence="3">KOD948</strain>
    </source>
</reference>
<dbReference type="EMBL" id="JAAAJA010000524">
    <property type="protein sequence ID" value="KAG0252370.1"/>
    <property type="molecule type" value="Genomic_DNA"/>
</dbReference>
<feature type="compositionally biased region" description="Polar residues" evidence="1">
    <location>
        <begin position="123"/>
        <end position="139"/>
    </location>
</feature>
<dbReference type="GO" id="GO:0070898">
    <property type="term" value="P:RNA polymerase III preinitiation complex assembly"/>
    <property type="evidence" value="ECO:0007669"/>
    <property type="project" value="TreeGrafter"/>
</dbReference>
<feature type="compositionally biased region" description="Polar residues" evidence="1">
    <location>
        <begin position="26"/>
        <end position="48"/>
    </location>
</feature>
<dbReference type="Proteomes" id="UP000726737">
    <property type="component" value="Unassembled WGS sequence"/>
</dbReference>
<evidence type="ECO:0000313" key="3">
    <source>
        <dbReference type="EMBL" id="KAG0252370.1"/>
    </source>
</evidence>
<dbReference type="InterPro" id="IPR039467">
    <property type="entry name" value="TFIIIB_B''_Myb"/>
</dbReference>
<comment type="caution">
    <text evidence="3">The sequence shown here is derived from an EMBL/GenBank/DDBJ whole genome shotgun (WGS) entry which is preliminary data.</text>
</comment>
<feature type="compositionally biased region" description="Acidic residues" evidence="1">
    <location>
        <begin position="174"/>
        <end position="183"/>
    </location>
</feature>
<dbReference type="Gene3D" id="1.20.58.1880">
    <property type="match status" value="1"/>
</dbReference>
<evidence type="ECO:0000256" key="1">
    <source>
        <dbReference type="SAM" id="MobiDB-lite"/>
    </source>
</evidence>